<sequence>MVDLVHNKARLQEKMHKADPN</sequence>
<protein>
    <submittedName>
        <fullName evidence="2">Uncharacterized protein</fullName>
    </submittedName>
</protein>
<dbReference type="EMBL" id="GGEC01065866">
    <property type="protein sequence ID" value="MBX46350.1"/>
    <property type="molecule type" value="Transcribed_RNA"/>
</dbReference>
<feature type="compositionally biased region" description="Basic and acidic residues" evidence="1">
    <location>
        <begin position="10"/>
        <end position="21"/>
    </location>
</feature>
<reference evidence="2" key="1">
    <citation type="submission" date="2018-02" db="EMBL/GenBank/DDBJ databases">
        <title>Rhizophora mucronata_Transcriptome.</title>
        <authorList>
            <person name="Meera S.P."/>
            <person name="Sreeshan A."/>
            <person name="Augustine A."/>
        </authorList>
    </citation>
    <scope>NUCLEOTIDE SEQUENCE</scope>
    <source>
        <tissue evidence="2">Leaf</tissue>
    </source>
</reference>
<proteinExistence type="predicted"/>
<name>A0A2P2NV76_RHIMU</name>
<organism evidence="2">
    <name type="scientific">Rhizophora mucronata</name>
    <name type="common">Asiatic mangrove</name>
    <dbReference type="NCBI Taxonomy" id="61149"/>
    <lineage>
        <taxon>Eukaryota</taxon>
        <taxon>Viridiplantae</taxon>
        <taxon>Streptophyta</taxon>
        <taxon>Embryophyta</taxon>
        <taxon>Tracheophyta</taxon>
        <taxon>Spermatophyta</taxon>
        <taxon>Magnoliopsida</taxon>
        <taxon>eudicotyledons</taxon>
        <taxon>Gunneridae</taxon>
        <taxon>Pentapetalae</taxon>
        <taxon>rosids</taxon>
        <taxon>fabids</taxon>
        <taxon>Malpighiales</taxon>
        <taxon>Rhizophoraceae</taxon>
        <taxon>Rhizophora</taxon>
    </lineage>
</organism>
<evidence type="ECO:0000256" key="1">
    <source>
        <dbReference type="SAM" id="MobiDB-lite"/>
    </source>
</evidence>
<evidence type="ECO:0000313" key="2">
    <source>
        <dbReference type="EMBL" id="MBX46350.1"/>
    </source>
</evidence>
<feature type="region of interest" description="Disordered" evidence="1">
    <location>
        <begin position="1"/>
        <end position="21"/>
    </location>
</feature>
<dbReference type="AlphaFoldDB" id="A0A2P2NV76"/>
<accession>A0A2P2NV76</accession>